<dbReference type="InterPro" id="IPR019587">
    <property type="entry name" value="Polyketide_cyclase/dehydratase"/>
</dbReference>
<evidence type="ECO:0000313" key="2">
    <source>
        <dbReference type="Proteomes" id="UP000199649"/>
    </source>
</evidence>
<dbReference type="InterPro" id="IPR023393">
    <property type="entry name" value="START-like_dom_sf"/>
</dbReference>
<dbReference type="RefSeq" id="WP_092666137.1">
    <property type="nucleotide sequence ID" value="NZ_LT629734.1"/>
</dbReference>
<dbReference type="AlphaFoldDB" id="A0A1H1N704"/>
<accession>A0A1H1N704</accession>
<sequence>MSDIALTVERTIDAPADAVWRVITDVEGFEAVLSGVTRVERLAGAGYTIGTRWRETRRARGRDESQELEVVGIDEGRSTMLAAESHGLAQRTELTLEPAGGGTVLRMRFAGTFLAVSWVQRVAARLTAKLGASTMRTMMQQDLDDIAAAAEGLARS</sequence>
<dbReference type="OrthoDB" id="4773254at2"/>
<reference evidence="2" key="1">
    <citation type="submission" date="2016-10" db="EMBL/GenBank/DDBJ databases">
        <authorList>
            <person name="Varghese N."/>
            <person name="Submissions S."/>
        </authorList>
    </citation>
    <scope>NUCLEOTIDE SEQUENCE [LARGE SCALE GENOMIC DNA]</scope>
    <source>
        <strain evidence="2">DSM 22965</strain>
    </source>
</reference>
<protein>
    <submittedName>
        <fullName evidence="1">Polyketide cyclase / dehydrase and lipid transport</fullName>
    </submittedName>
</protein>
<dbReference type="STRING" id="684552.SAMN04489719_1170"/>
<name>A0A1H1N704_9MICO</name>
<dbReference type="CDD" id="cd07812">
    <property type="entry name" value="SRPBCC"/>
    <property type="match status" value="1"/>
</dbReference>
<dbReference type="Proteomes" id="UP000199649">
    <property type="component" value="Chromosome I"/>
</dbReference>
<proteinExistence type="predicted"/>
<keyword evidence="2" id="KW-1185">Reference proteome</keyword>
<organism evidence="1 2">
    <name type="scientific">Agrococcus carbonis</name>
    <dbReference type="NCBI Taxonomy" id="684552"/>
    <lineage>
        <taxon>Bacteria</taxon>
        <taxon>Bacillati</taxon>
        <taxon>Actinomycetota</taxon>
        <taxon>Actinomycetes</taxon>
        <taxon>Micrococcales</taxon>
        <taxon>Microbacteriaceae</taxon>
        <taxon>Agrococcus</taxon>
    </lineage>
</organism>
<dbReference type="EMBL" id="LT629734">
    <property type="protein sequence ID" value="SDR93939.1"/>
    <property type="molecule type" value="Genomic_DNA"/>
</dbReference>
<dbReference type="SUPFAM" id="SSF55961">
    <property type="entry name" value="Bet v1-like"/>
    <property type="match status" value="1"/>
</dbReference>
<evidence type="ECO:0000313" key="1">
    <source>
        <dbReference type="EMBL" id="SDR93939.1"/>
    </source>
</evidence>
<dbReference type="Gene3D" id="3.30.530.20">
    <property type="match status" value="1"/>
</dbReference>
<dbReference type="Pfam" id="PF10604">
    <property type="entry name" value="Polyketide_cyc2"/>
    <property type="match status" value="1"/>
</dbReference>
<gene>
    <name evidence="1" type="ORF">SAMN04489719_1170</name>
</gene>